<sequence length="359" mass="37746">MRRSFADVRAIAREKGIPLALHVELTYRCNARCVHCFQERAAAPDELDAGAWRAVLDQARRLGVLFLTISGGEALLSPRFWDVAEHARRVGLAVTVLTNGLLLDRACVRRLAALSPASVEISIFSTRPDRHDAVTRVPGSLRAAVRGALRLRQAGVRVALKCPLVGDAAGDHGAVAALAARLGAALQLDPHLFAASGGGTGPTRCRGDDAAIQAALAASGPPPEGGPPATAPPDRAPCGMARSFVAVSPSGDVLPCVAMPLSAGNVREAPLDVIWRESEVFRRLRARRWGGLPECATCPRSGYCGRCSALALLEDGDLDGPSSRACHVAELRERAWGLPAPEAAPAPRPPRGLRVLNGS</sequence>
<dbReference type="PROSITE" id="PS51918">
    <property type="entry name" value="RADICAL_SAM"/>
    <property type="match status" value="1"/>
</dbReference>
<dbReference type="CDD" id="cd01335">
    <property type="entry name" value="Radical_SAM"/>
    <property type="match status" value="1"/>
</dbReference>
<dbReference type="SFLD" id="SFLDG01067">
    <property type="entry name" value="SPASM/twitch_domain_containing"/>
    <property type="match status" value="1"/>
</dbReference>
<evidence type="ECO:0000259" key="8">
    <source>
        <dbReference type="PROSITE" id="PS51918"/>
    </source>
</evidence>
<evidence type="ECO:0000256" key="2">
    <source>
        <dbReference type="ARBA" id="ARBA00022485"/>
    </source>
</evidence>
<dbReference type="EMBL" id="AP025591">
    <property type="protein sequence ID" value="BDG05294.1"/>
    <property type="molecule type" value="Genomic_DNA"/>
</dbReference>
<dbReference type="SFLD" id="SFLDS00029">
    <property type="entry name" value="Radical_SAM"/>
    <property type="match status" value="1"/>
</dbReference>
<evidence type="ECO:0000256" key="5">
    <source>
        <dbReference type="ARBA" id="ARBA00023004"/>
    </source>
</evidence>
<evidence type="ECO:0000313" key="9">
    <source>
        <dbReference type="EMBL" id="BDG05294.1"/>
    </source>
</evidence>
<protein>
    <recommendedName>
        <fullName evidence="8">Radical SAM core domain-containing protein</fullName>
    </recommendedName>
</protein>
<dbReference type="Pfam" id="PF04055">
    <property type="entry name" value="Radical_SAM"/>
    <property type="match status" value="1"/>
</dbReference>
<dbReference type="InterPro" id="IPR017200">
    <property type="entry name" value="PqqE-like"/>
</dbReference>
<dbReference type="InterPro" id="IPR013785">
    <property type="entry name" value="Aldolase_TIM"/>
</dbReference>
<accession>A0ABN6MZT2</accession>
<evidence type="ECO:0000313" key="10">
    <source>
        <dbReference type="Proteomes" id="UP001162891"/>
    </source>
</evidence>
<keyword evidence="6" id="KW-0411">Iron-sulfur</keyword>
<dbReference type="Proteomes" id="UP001162891">
    <property type="component" value="Chromosome"/>
</dbReference>
<evidence type="ECO:0000256" key="1">
    <source>
        <dbReference type="ARBA" id="ARBA00001966"/>
    </source>
</evidence>
<evidence type="ECO:0000256" key="3">
    <source>
        <dbReference type="ARBA" id="ARBA00022691"/>
    </source>
</evidence>
<comment type="cofactor">
    <cofactor evidence="1">
        <name>[4Fe-4S] cluster</name>
        <dbReference type="ChEBI" id="CHEBI:49883"/>
    </cofactor>
</comment>
<dbReference type="Gene3D" id="3.20.20.70">
    <property type="entry name" value="Aldolase class I"/>
    <property type="match status" value="1"/>
</dbReference>
<evidence type="ECO:0000256" key="6">
    <source>
        <dbReference type="ARBA" id="ARBA00023014"/>
    </source>
</evidence>
<keyword evidence="4" id="KW-0479">Metal-binding</keyword>
<dbReference type="InterPro" id="IPR023885">
    <property type="entry name" value="4Fe4S-binding_SPASM_dom"/>
</dbReference>
<dbReference type="RefSeq" id="WP_248353952.1">
    <property type="nucleotide sequence ID" value="NZ_AP025591.1"/>
</dbReference>
<dbReference type="InterPro" id="IPR007197">
    <property type="entry name" value="rSAM"/>
</dbReference>
<feature type="region of interest" description="Disordered" evidence="7">
    <location>
        <begin position="340"/>
        <end position="359"/>
    </location>
</feature>
<dbReference type="InterPro" id="IPR058240">
    <property type="entry name" value="rSAM_sf"/>
</dbReference>
<keyword evidence="3" id="KW-0949">S-adenosyl-L-methionine</keyword>
<dbReference type="PIRSF" id="PIRSF037420">
    <property type="entry name" value="PQQ_syn_pqqE"/>
    <property type="match status" value="1"/>
</dbReference>
<gene>
    <name evidence="9" type="ORF">AMOR_42900</name>
</gene>
<keyword evidence="10" id="KW-1185">Reference proteome</keyword>
<keyword evidence="2" id="KW-0004">4Fe-4S</keyword>
<dbReference type="PANTHER" id="PTHR11228">
    <property type="entry name" value="RADICAL SAM DOMAIN PROTEIN"/>
    <property type="match status" value="1"/>
</dbReference>
<dbReference type="PANTHER" id="PTHR11228:SF7">
    <property type="entry name" value="PQQA PEPTIDE CYCLASE"/>
    <property type="match status" value="1"/>
</dbReference>
<keyword evidence="5" id="KW-0408">Iron</keyword>
<evidence type="ECO:0000256" key="7">
    <source>
        <dbReference type="SAM" id="MobiDB-lite"/>
    </source>
</evidence>
<organism evidence="9 10">
    <name type="scientific">Anaeromyxobacter oryzae</name>
    <dbReference type="NCBI Taxonomy" id="2918170"/>
    <lineage>
        <taxon>Bacteria</taxon>
        <taxon>Pseudomonadati</taxon>
        <taxon>Myxococcota</taxon>
        <taxon>Myxococcia</taxon>
        <taxon>Myxococcales</taxon>
        <taxon>Cystobacterineae</taxon>
        <taxon>Anaeromyxobacteraceae</taxon>
        <taxon>Anaeromyxobacter</taxon>
    </lineage>
</organism>
<feature type="domain" description="Radical SAM core" evidence="8">
    <location>
        <begin position="15"/>
        <end position="223"/>
    </location>
</feature>
<proteinExistence type="predicted"/>
<dbReference type="SUPFAM" id="SSF102114">
    <property type="entry name" value="Radical SAM enzymes"/>
    <property type="match status" value="1"/>
</dbReference>
<dbReference type="Pfam" id="PF13186">
    <property type="entry name" value="SPASM"/>
    <property type="match status" value="1"/>
</dbReference>
<name>A0ABN6MZT2_9BACT</name>
<dbReference type="NCBIfam" id="TIGR04085">
    <property type="entry name" value="rSAM_more_4Fe4S"/>
    <property type="match status" value="1"/>
</dbReference>
<dbReference type="InterPro" id="IPR050377">
    <property type="entry name" value="Radical_SAM_PqqE_MftC-like"/>
</dbReference>
<evidence type="ECO:0000256" key="4">
    <source>
        <dbReference type="ARBA" id="ARBA00022723"/>
    </source>
</evidence>
<reference evidence="10" key="1">
    <citation type="journal article" date="2022" name="Int. J. Syst. Evol. Microbiol.">
        <title>Anaeromyxobacter oryzae sp. nov., Anaeromyxobacter diazotrophicus sp. nov. and Anaeromyxobacter paludicola sp. nov., isolated from paddy soils.</title>
        <authorList>
            <person name="Itoh H."/>
            <person name="Xu Z."/>
            <person name="Mise K."/>
            <person name="Masuda Y."/>
            <person name="Ushijima N."/>
            <person name="Hayakawa C."/>
            <person name="Shiratori Y."/>
            <person name="Senoo K."/>
        </authorList>
    </citation>
    <scope>NUCLEOTIDE SEQUENCE [LARGE SCALE GENOMIC DNA]</scope>
    <source>
        <strain evidence="10">Red232</strain>
    </source>
</reference>